<dbReference type="InterPro" id="IPR001753">
    <property type="entry name" value="Enoyl-CoA_hydra/iso"/>
</dbReference>
<gene>
    <name evidence="2" type="ORF">IEQ31_33675</name>
</gene>
<evidence type="ECO:0000313" key="2">
    <source>
        <dbReference type="EMBL" id="MBD3148096.1"/>
    </source>
</evidence>
<dbReference type="Proteomes" id="UP000653231">
    <property type="component" value="Unassembled WGS sequence"/>
</dbReference>
<dbReference type="SUPFAM" id="SSF52096">
    <property type="entry name" value="ClpP/crotonase"/>
    <property type="match status" value="1"/>
</dbReference>
<evidence type="ECO:0000256" key="1">
    <source>
        <dbReference type="ARBA" id="ARBA00005254"/>
    </source>
</evidence>
<evidence type="ECO:0000313" key="3">
    <source>
        <dbReference type="Proteomes" id="UP000653231"/>
    </source>
</evidence>
<comment type="caution">
    <text evidence="2">The sequence shown here is derived from an EMBL/GenBank/DDBJ whole genome shotgun (WGS) entry which is preliminary data.</text>
</comment>
<protein>
    <submittedName>
        <fullName evidence="2">Enoyl-CoA hydratase/isomerase family protein</fullName>
    </submittedName>
</protein>
<organism evidence="2 3">
    <name type="scientific">Microbispora bryophytorum subsp. camponoti</name>
    <dbReference type="NCBI Taxonomy" id="1677852"/>
    <lineage>
        <taxon>Bacteria</taxon>
        <taxon>Bacillati</taxon>
        <taxon>Actinomycetota</taxon>
        <taxon>Actinomycetes</taxon>
        <taxon>Streptosporangiales</taxon>
        <taxon>Streptosporangiaceae</taxon>
        <taxon>Microbispora</taxon>
    </lineage>
</organism>
<reference evidence="2 3" key="1">
    <citation type="submission" date="2020-09" db="EMBL/GenBank/DDBJ databases">
        <title>Actinomycete isolated from the Camponotus japonicus Mayr.</title>
        <authorList>
            <person name="Gong X."/>
        </authorList>
    </citation>
    <scope>NUCLEOTIDE SEQUENCE [LARGE SCALE GENOMIC DNA]</scope>
    <source>
        <strain evidence="2 3">2C-HV3</strain>
    </source>
</reference>
<keyword evidence="3" id="KW-1185">Reference proteome</keyword>
<dbReference type="Gene3D" id="3.90.226.10">
    <property type="entry name" value="2-enoyl-CoA Hydratase, Chain A, domain 1"/>
    <property type="match status" value="1"/>
</dbReference>
<sequence length="268" mass="29460">MSEILDDRDRRLGGFVARPRLDDYATGYREHFAIRREAGIAEVRMHTGGGPAVFSRGLLNAWGQVLRDVGADRDNEVLIITGTGGQWIGGFDPRSFAEPVSDWPADVLYEQYSDGVKPLERLAFDVDIPVIGVLNGPGPRQELALMCDITLCADDTVIGDGNFAAGSVPGDGMHLVLRELLGAKRAAYLAYTGERIDAETALRWGLVNEVLPRDRLMARAREIATAVAATPRAARRLTRAVVRRSWQRRIVEDLREAYAHQLLAAAGR</sequence>
<dbReference type="RefSeq" id="WP_191055204.1">
    <property type="nucleotide sequence ID" value="NZ_JACXRZ010000041.1"/>
</dbReference>
<dbReference type="PANTHER" id="PTHR43802">
    <property type="entry name" value="ENOYL-COA HYDRATASE"/>
    <property type="match status" value="1"/>
</dbReference>
<dbReference type="CDD" id="cd06558">
    <property type="entry name" value="crotonase-like"/>
    <property type="match status" value="1"/>
</dbReference>
<name>A0ABR8LH15_9ACTN</name>
<comment type="similarity">
    <text evidence="1">Belongs to the enoyl-CoA hydratase/isomerase family.</text>
</comment>
<dbReference type="PANTHER" id="PTHR43802:SF1">
    <property type="entry name" value="IP11341P-RELATED"/>
    <property type="match status" value="1"/>
</dbReference>
<dbReference type="Pfam" id="PF00378">
    <property type="entry name" value="ECH_1"/>
    <property type="match status" value="1"/>
</dbReference>
<dbReference type="EMBL" id="JACXRZ010000041">
    <property type="protein sequence ID" value="MBD3148096.1"/>
    <property type="molecule type" value="Genomic_DNA"/>
</dbReference>
<dbReference type="InterPro" id="IPR029045">
    <property type="entry name" value="ClpP/crotonase-like_dom_sf"/>
</dbReference>
<accession>A0ABR8LH15</accession>
<proteinExistence type="inferred from homology"/>